<organism evidence="1 2">
    <name type="scientific">Bosea vaviloviae</name>
    <dbReference type="NCBI Taxonomy" id="1526658"/>
    <lineage>
        <taxon>Bacteria</taxon>
        <taxon>Pseudomonadati</taxon>
        <taxon>Pseudomonadota</taxon>
        <taxon>Alphaproteobacteria</taxon>
        <taxon>Hyphomicrobiales</taxon>
        <taxon>Boseaceae</taxon>
        <taxon>Bosea</taxon>
    </lineage>
</organism>
<dbReference type="InterPro" id="IPR023393">
    <property type="entry name" value="START-like_dom_sf"/>
</dbReference>
<evidence type="ECO:0000313" key="1">
    <source>
        <dbReference type="EMBL" id="KPH79671.1"/>
    </source>
</evidence>
<dbReference type="EMBL" id="LGSZ01000048">
    <property type="protein sequence ID" value="KPH79671.1"/>
    <property type="molecule type" value="Genomic_DNA"/>
</dbReference>
<keyword evidence="2" id="KW-1185">Reference proteome</keyword>
<dbReference type="Proteomes" id="UP000037822">
    <property type="component" value="Unassembled WGS sequence"/>
</dbReference>
<dbReference type="OrthoDB" id="9807923at2"/>
<dbReference type="SUPFAM" id="SSF55961">
    <property type="entry name" value="Bet v1-like"/>
    <property type="match status" value="1"/>
</dbReference>
<proteinExistence type="predicted"/>
<dbReference type="InterPro" id="IPR019587">
    <property type="entry name" value="Polyketide_cyclase/dehydratase"/>
</dbReference>
<evidence type="ECO:0000313" key="2">
    <source>
        <dbReference type="Proteomes" id="UP000037822"/>
    </source>
</evidence>
<gene>
    <name evidence="1" type="ORF">AE618_17630</name>
</gene>
<sequence>MKTVLLGLVALVVIAVAIVLILAAMKPDTFQVQRSIAIQAPPERIQPLIADFRAWGAWSPWEKKDPAMTRSFSGADSGVGARYAWEGDKTVGRGSMEIVEVAPTKVALKLDFIAPFEAHNAAVFALLPQGHTTNVVWTMTGPTPFLGKIVHVFMNMDRMIGGDFEAGLAAMKAAAERRS</sequence>
<dbReference type="RefSeq" id="WP_054210343.1">
    <property type="nucleotide sequence ID" value="NZ_LGSZ01000048.1"/>
</dbReference>
<dbReference type="Gene3D" id="3.30.530.20">
    <property type="match status" value="1"/>
</dbReference>
<accession>A0A0N0MAH6</accession>
<dbReference type="AlphaFoldDB" id="A0A0N0MAH6"/>
<name>A0A0N0MAH6_9HYPH</name>
<dbReference type="Pfam" id="PF10604">
    <property type="entry name" value="Polyketide_cyc2"/>
    <property type="match status" value="1"/>
</dbReference>
<dbReference type="CDD" id="cd07818">
    <property type="entry name" value="SRPBCC_1"/>
    <property type="match status" value="1"/>
</dbReference>
<dbReference type="PATRIC" id="fig|1526658.3.peg.277"/>
<protein>
    <submittedName>
        <fullName evidence="1">Polyketide cyclase</fullName>
    </submittedName>
</protein>
<reference evidence="1 2" key="1">
    <citation type="submission" date="2015-07" db="EMBL/GenBank/DDBJ databases">
        <title>Whole genome sequencing of Bosea vaviloviae isolated from cave pool.</title>
        <authorList>
            <person name="Tan N.E.H."/>
            <person name="Lee Y.P."/>
            <person name="Gan H.M."/>
            <person name="Barton H."/>
            <person name="Savka M.A."/>
        </authorList>
    </citation>
    <scope>NUCLEOTIDE SEQUENCE [LARGE SCALE GENOMIC DNA]</scope>
    <source>
        <strain evidence="1 2">SD260</strain>
    </source>
</reference>
<comment type="caution">
    <text evidence="1">The sequence shown here is derived from an EMBL/GenBank/DDBJ whole genome shotgun (WGS) entry which is preliminary data.</text>
</comment>